<dbReference type="PATRIC" id="fig|1218565.3.peg.1957"/>
<gene>
    <name evidence="1" type="ORF">LEP1GSC194_3608</name>
</gene>
<proteinExistence type="predicted"/>
<reference evidence="1 2" key="1">
    <citation type="submission" date="2013-01" db="EMBL/GenBank/DDBJ databases">
        <authorList>
            <person name="Harkins D.M."/>
            <person name="Durkin A.S."/>
            <person name="Brinkac L.M."/>
            <person name="Haft D.H."/>
            <person name="Selengut J.D."/>
            <person name="Sanka R."/>
            <person name="DePew J."/>
            <person name="Purushe J."/>
            <person name="Galloway R.L."/>
            <person name="Vinetz J.M."/>
            <person name="Sutton G.G."/>
            <person name="Nierman W.C."/>
            <person name="Fouts D.E."/>
        </authorList>
    </citation>
    <scope>NUCLEOTIDE SEQUENCE [LARGE SCALE GENOMIC DNA]</scope>
    <source>
        <strain evidence="1 2">79601</strain>
    </source>
</reference>
<evidence type="ECO:0000313" key="2">
    <source>
        <dbReference type="Proteomes" id="UP000011988"/>
    </source>
</evidence>
<protein>
    <submittedName>
        <fullName evidence="1">Uncharacterized protein</fullName>
    </submittedName>
</protein>
<organism evidence="1 2">
    <name type="scientific">Leptospira alstonii serovar Sichuan str. 79601</name>
    <dbReference type="NCBI Taxonomy" id="1218565"/>
    <lineage>
        <taxon>Bacteria</taxon>
        <taxon>Pseudomonadati</taxon>
        <taxon>Spirochaetota</taxon>
        <taxon>Spirochaetia</taxon>
        <taxon>Leptospirales</taxon>
        <taxon>Leptospiraceae</taxon>
        <taxon>Leptospira</taxon>
    </lineage>
</organism>
<evidence type="ECO:0000313" key="1">
    <source>
        <dbReference type="EMBL" id="EMJ95457.1"/>
    </source>
</evidence>
<dbReference type="Proteomes" id="UP000011988">
    <property type="component" value="Unassembled WGS sequence"/>
</dbReference>
<sequence length="69" mass="8260">MERIFIGLKDFKSYREKFSNSFFILIYSVSPHSTIPFTKEIFSDEQTFLLLHNVSLRFRPFVFGFARSK</sequence>
<name>M6CU75_9LEPT</name>
<dbReference type="AlphaFoldDB" id="M6CU75"/>
<accession>M6CU75</accession>
<dbReference type="EMBL" id="ANIK01000035">
    <property type="protein sequence ID" value="EMJ95457.1"/>
    <property type="molecule type" value="Genomic_DNA"/>
</dbReference>
<comment type="caution">
    <text evidence="1">The sequence shown here is derived from an EMBL/GenBank/DDBJ whole genome shotgun (WGS) entry which is preliminary data.</text>
</comment>